<dbReference type="InterPro" id="IPR022813">
    <property type="entry name" value="SecD/SecF_arch_bac"/>
</dbReference>
<dbReference type="SUPFAM" id="SSF82866">
    <property type="entry name" value="Multidrug efflux transporter AcrB transmembrane domain"/>
    <property type="match status" value="2"/>
</dbReference>
<feature type="transmembrane region" description="Helical" evidence="12">
    <location>
        <begin position="374"/>
        <end position="398"/>
    </location>
</feature>
<evidence type="ECO:0000256" key="6">
    <source>
        <dbReference type="ARBA" id="ARBA00022989"/>
    </source>
</evidence>
<keyword evidence="2 12" id="KW-0813">Transport</keyword>
<dbReference type="PANTHER" id="PTHR30081:SF1">
    <property type="entry name" value="PROTEIN TRANSLOCASE SUBUNIT SECD"/>
    <property type="match status" value="1"/>
</dbReference>
<feature type="transmembrane region" description="Helical" evidence="12">
    <location>
        <begin position="682"/>
        <end position="704"/>
    </location>
</feature>
<evidence type="ECO:0000256" key="8">
    <source>
        <dbReference type="ARBA" id="ARBA00023136"/>
    </source>
</evidence>
<dbReference type="InterPro" id="IPR048634">
    <property type="entry name" value="SecD_SecF_C"/>
</dbReference>
<dbReference type="InterPro" id="IPR005665">
    <property type="entry name" value="SecF_bac"/>
</dbReference>
<comment type="similarity">
    <text evidence="13">Belongs to the SecD/SecF family. SecF subfamily.</text>
</comment>
<evidence type="ECO:0000313" key="18">
    <source>
        <dbReference type="Proteomes" id="UP000183952"/>
    </source>
</evidence>
<comment type="subunit">
    <text evidence="12">Forms a complex with SecF. Part of the essential Sec protein translocation apparatus which comprises SecA, SecYEG and auxiliary proteins SecDF. Other proteins may also be involved.</text>
</comment>
<evidence type="ECO:0000313" key="17">
    <source>
        <dbReference type="EMBL" id="SHK04166.1"/>
    </source>
</evidence>
<evidence type="ECO:0000256" key="10">
    <source>
        <dbReference type="ARBA" id="ARBA00060856"/>
    </source>
</evidence>
<comment type="similarity">
    <text evidence="10">In the C-terminal section; belongs to the SecD/SecF family. SecF subfamily.</text>
</comment>
<dbReference type="GO" id="GO:0043952">
    <property type="term" value="P:protein transport by the Sec complex"/>
    <property type="evidence" value="ECO:0007669"/>
    <property type="project" value="UniProtKB-UniRule"/>
</dbReference>
<feature type="transmembrane region" description="Helical" evidence="12">
    <location>
        <begin position="655"/>
        <end position="676"/>
    </location>
</feature>
<dbReference type="GO" id="GO:0006605">
    <property type="term" value="P:protein targeting"/>
    <property type="evidence" value="ECO:0007669"/>
    <property type="project" value="UniProtKB-UniRule"/>
</dbReference>
<feature type="domain" description="SecDF P1 head subdomain" evidence="16">
    <location>
        <begin position="134"/>
        <end position="228"/>
    </location>
</feature>
<dbReference type="NCBIfam" id="TIGR01129">
    <property type="entry name" value="secD"/>
    <property type="match status" value="1"/>
</dbReference>
<dbReference type="HAMAP" id="MF_01464_B">
    <property type="entry name" value="SecF_B"/>
    <property type="match status" value="1"/>
</dbReference>
<dbReference type="InterPro" id="IPR022646">
    <property type="entry name" value="SecD/SecF_CS"/>
</dbReference>
<feature type="domain" description="Protein export membrane protein SecD/SecF C-terminal" evidence="14">
    <location>
        <begin position="528"/>
        <end position="706"/>
    </location>
</feature>
<feature type="transmembrane region" description="Helical" evidence="12">
    <location>
        <begin position="343"/>
        <end position="368"/>
    </location>
</feature>
<reference evidence="17 18" key="1">
    <citation type="submission" date="2016-11" db="EMBL/GenBank/DDBJ databases">
        <authorList>
            <person name="Jaros S."/>
            <person name="Januszkiewicz K."/>
            <person name="Wedrychowicz H."/>
        </authorList>
    </citation>
    <scope>NUCLEOTIDE SEQUENCE [LARGE SCALE GENOMIC DNA]</scope>
    <source>
        <strain evidence="17 18">DSM 3090</strain>
    </source>
</reference>
<dbReference type="NCBIfam" id="TIGR00966">
    <property type="entry name" value="transloc_SecF"/>
    <property type="match status" value="1"/>
</dbReference>
<dbReference type="NCBIfam" id="TIGR00916">
    <property type="entry name" value="2A0604s01"/>
    <property type="match status" value="1"/>
</dbReference>
<dbReference type="PANTHER" id="PTHR30081">
    <property type="entry name" value="PROTEIN-EXPORT MEMBRANE PROTEIN SEC"/>
    <property type="match status" value="1"/>
</dbReference>
<feature type="transmembrane region" description="Helical" evidence="12">
    <location>
        <begin position="431"/>
        <end position="449"/>
    </location>
</feature>
<protein>
    <recommendedName>
        <fullName evidence="12 13">Multifunctional fusion protein</fullName>
    </recommendedName>
    <domain>
        <recommendedName>
            <fullName evidence="12">Protein translocase subunit SecD</fullName>
        </recommendedName>
    </domain>
    <domain>
        <recommendedName>
            <fullName evidence="13">Protein-export membrane protein SecF</fullName>
        </recommendedName>
    </domain>
</protein>
<dbReference type="Gene3D" id="1.20.1640.10">
    <property type="entry name" value="Multidrug efflux transporter AcrB transmembrane domain"/>
    <property type="match status" value="2"/>
</dbReference>
<evidence type="ECO:0000256" key="13">
    <source>
        <dbReference type="HAMAP-Rule" id="MF_01464"/>
    </source>
</evidence>
<name>A0A1M6P8D8_9CLOT</name>
<evidence type="ECO:0000259" key="15">
    <source>
        <dbReference type="Pfam" id="PF21760"/>
    </source>
</evidence>
<evidence type="ECO:0000256" key="4">
    <source>
        <dbReference type="ARBA" id="ARBA00022692"/>
    </source>
</evidence>
<feature type="transmembrane region" description="Helical" evidence="12">
    <location>
        <begin position="603"/>
        <end position="624"/>
    </location>
</feature>
<evidence type="ECO:0000256" key="3">
    <source>
        <dbReference type="ARBA" id="ARBA00022475"/>
    </source>
</evidence>
<keyword evidence="6 12" id="KW-1133">Transmembrane helix</keyword>
<comment type="function">
    <text evidence="9 12">Part of the Sec protein translocase complex. Interacts with the SecYEG preprotein conducting channel. SecDF uses the proton motive force (PMF) to complete protein translocation after the ATP-dependent function of SecA.</text>
</comment>
<dbReference type="InterPro" id="IPR005791">
    <property type="entry name" value="SecD"/>
</dbReference>
<dbReference type="InterPro" id="IPR055344">
    <property type="entry name" value="SecD_SecF_C_bact"/>
</dbReference>
<evidence type="ECO:0000259" key="16">
    <source>
        <dbReference type="Pfam" id="PF22599"/>
    </source>
</evidence>
<feature type="domain" description="Protein translocase subunit SecDF P1" evidence="15">
    <location>
        <begin position="74"/>
        <end position="131"/>
    </location>
</feature>
<evidence type="ECO:0000256" key="1">
    <source>
        <dbReference type="ARBA" id="ARBA00004651"/>
    </source>
</evidence>
<keyword evidence="4 12" id="KW-0812">Transmembrane</keyword>
<keyword evidence="3 12" id="KW-1003">Cell membrane</keyword>
<accession>A0A1M6P8D8</accession>
<comment type="subcellular location">
    <subcellularLocation>
        <location evidence="1 12">Cell membrane</location>
        <topology evidence="1 12">Multi-pass membrane protein</topology>
    </subcellularLocation>
</comment>
<dbReference type="GO" id="GO:0065002">
    <property type="term" value="P:intracellular protein transmembrane transport"/>
    <property type="evidence" value="ECO:0007669"/>
    <property type="project" value="UniProtKB-UniRule"/>
</dbReference>
<keyword evidence="5 12" id="KW-0653">Protein transport</keyword>
<keyword evidence="8 12" id="KW-0472">Membrane</keyword>
<feature type="transmembrane region" description="Helical" evidence="12">
    <location>
        <begin position="552"/>
        <end position="569"/>
    </location>
</feature>
<feature type="domain" description="Protein export membrane protein SecD/SecF C-terminal" evidence="14">
    <location>
        <begin position="234"/>
        <end position="398"/>
    </location>
</feature>
<dbReference type="Pfam" id="PF07549">
    <property type="entry name" value="Sec_GG"/>
    <property type="match status" value="1"/>
</dbReference>
<feature type="transmembrane region" description="Helical" evidence="12">
    <location>
        <begin position="576"/>
        <end position="597"/>
    </location>
</feature>
<dbReference type="InterPro" id="IPR048631">
    <property type="entry name" value="SecD_1st"/>
</dbReference>
<dbReference type="STRING" id="1121331.SAMN02745248_01629"/>
<comment type="similarity">
    <text evidence="11">In the N-terminal section; belongs to the SecD/SecF family. SecD subfamily.</text>
</comment>
<evidence type="ECO:0000256" key="7">
    <source>
        <dbReference type="ARBA" id="ARBA00023010"/>
    </source>
</evidence>
<proteinExistence type="inferred from homology"/>
<dbReference type="HAMAP" id="MF_01463_B">
    <property type="entry name" value="SecD_B"/>
    <property type="match status" value="1"/>
</dbReference>
<feature type="transmembrane region" description="Helical" evidence="12">
    <location>
        <begin position="301"/>
        <end position="322"/>
    </location>
</feature>
<dbReference type="Proteomes" id="UP000183952">
    <property type="component" value="Unassembled WGS sequence"/>
</dbReference>
<dbReference type="InterPro" id="IPR054384">
    <property type="entry name" value="SecDF_P1_head"/>
</dbReference>
<dbReference type="InterPro" id="IPR022645">
    <property type="entry name" value="SecD/SecF_bac"/>
</dbReference>
<dbReference type="Gene3D" id="3.30.1360.200">
    <property type="match status" value="1"/>
</dbReference>
<evidence type="ECO:0000256" key="2">
    <source>
        <dbReference type="ARBA" id="ARBA00022448"/>
    </source>
</evidence>
<feature type="transmembrane region" description="Helical" evidence="12">
    <location>
        <begin position="275"/>
        <end position="295"/>
    </location>
</feature>
<dbReference type="EMBL" id="FRAD01000012">
    <property type="protein sequence ID" value="SHK04166.1"/>
    <property type="molecule type" value="Genomic_DNA"/>
</dbReference>
<evidence type="ECO:0000256" key="11">
    <source>
        <dbReference type="ARBA" id="ARBA00061053"/>
    </source>
</evidence>
<dbReference type="GO" id="GO:0015450">
    <property type="term" value="F:protein-transporting ATPase activity"/>
    <property type="evidence" value="ECO:0007669"/>
    <property type="project" value="InterPro"/>
</dbReference>
<dbReference type="FunFam" id="1.20.1640.10:FF:000004">
    <property type="entry name" value="Protein translocase subunit SecD"/>
    <property type="match status" value="1"/>
</dbReference>
<dbReference type="AlphaFoldDB" id="A0A1M6P8D8"/>
<dbReference type="OrthoDB" id="9805019at2"/>
<dbReference type="Pfam" id="PF22599">
    <property type="entry name" value="SecDF_P1_head"/>
    <property type="match status" value="1"/>
</dbReference>
<comment type="caution">
    <text evidence="12">Lacks conserved residue(s) required for the propagation of feature annotation.</text>
</comment>
<sequence>MKGKKGNSKIRSSIIFSLCVALVLLFCYIGYFGLEAFGYRFLKFSKVINRGLDLQGGISVVEEIQADKVSDADMAREIEFINMRVNKLGVAETEVKQEGEKKIRIEVPGVFDSEEVMSLIGKTGELKFLDAEGKEVLNGKDIKNAYAEYDNEMKPMIKLEMTTEGTKKFATATTANLGKVISIKMDDEVISAPTVSVPITDGIAVISGSKDLEEATTTASIIKAGALPLPVKPVSFKTVGATLGAKVIPATKWAGMIGIGLVFLFMMLLYRVPGILADIALTVFILLDLLAFALTDVTITLSGIAGFLLTVGMAVDANVLIFERIKEELNTGKSIKSSVEAGFNKALTSILDSNITTMIAGLILYLVGSGSVKGFALTLMMGIVISIFTAFFITRFLLRLSIDMGLLRKASHFGAKKKENRKFNILKTSKIWFAGAAIVIVVGIGFLSFKSLNFGIDFTGGTLIDIGMSSKITTEQTTKMKKLLDGYTKKYSLREINEGKEYELVIQTDAVDAETIGKIKNEIKTEFKLDDKSILSEDNISGSVGKELSKKAWQAIVLATVAMLIYIAIRFETDFAVAAIVALMHDVLITISLFAIFRMQVNSSFIAAMLTIVGYSINDTIVVFDRIRENKKRLGKVDLEELVDISISQSIKRSINTSLSTLLTIICLVILVPSIREFTVPLIIGITIGTGSSIFVASPIWVALKKFKQKRKLIKKNKK</sequence>
<dbReference type="FunFam" id="1.20.1640.10:FF:000024">
    <property type="entry name" value="Multifunctional fusion protein"/>
    <property type="match status" value="1"/>
</dbReference>
<evidence type="ECO:0000256" key="9">
    <source>
        <dbReference type="ARBA" id="ARBA00059018"/>
    </source>
</evidence>
<comment type="similarity">
    <text evidence="12">Belongs to the SecD/SecF family. SecD subfamily.</text>
</comment>
<feature type="transmembrane region" description="Helical" evidence="12">
    <location>
        <begin position="12"/>
        <end position="34"/>
    </location>
</feature>
<evidence type="ECO:0000256" key="12">
    <source>
        <dbReference type="HAMAP-Rule" id="MF_01463"/>
    </source>
</evidence>
<dbReference type="GO" id="GO:0005886">
    <property type="term" value="C:plasma membrane"/>
    <property type="evidence" value="ECO:0007669"/>
    <property type="project" value="UniProtKB-SubCell"/>
</dbReference>
<evidence type="ECO:0000256" key="5">
    <source>
        <dbReference type="ARBA" id="ARBA00022927"/>
    </source>
</evidence>
<dbReference type="Gene3D" id="3.30.70.3400">
    <property type="match status" value="1"/>
</dbReference>
<comment type="subunit">
    <text evidence="13">Forms a complex with SecD. Part of the essential Sec protein translocation apparatus which comprises SecA, SecYEG and auxiliary proteins SecDF. Other proteins may also be involved.</text>
</comment>
<gene>
    <name evidence="12" type="primary">secD</name>
    <name evidence="13" type="synonym">secF</name>
    <name evidence="17" type="ORF">SAMN02745248_01629</name>
</gene>
<dbReference type="PRINTS" id="PR01755">
    <property type="entry name" value="SECFTRNLCASE"/>
</dbReference>
<dbReference type="Pfam" id="PF02355">
    <property type="entry name" value="SecD_SecF_C"/>
    <property type="match status" value="2"/>
</dbReference>
<feature type="transmembrane region" description="Helical" evidence="12">
    <location>
        <begin position="253"/>
        <end position="270"/>
    </location>
</feature>
<dbReference type="RefSeq" id="WP_072903587.1">
    <property type="nucleotide sequence ID" value="NZ_FRAD01000012.1"/>
</dbReference>
<organism evidence="17 18">
    <name type="scientific">Hathewaya proteolytica DSM 3090</name>
    <dbReference type="NCBI Taxonomy" id="1121331"/>
    <lineage>
        <taxon>Bacteria</taxon>
        <taxon>Bacillati</taxon>
        <taxon>Bacillota</taxon>
        <taxon>Clostridia</taxon>
        <taxon>Eubacteriales</taxon>
        <taxon>Clostridiaceae</taxon>
        <taxon>Hathewaya</taxon>
    </lineage>
</organism>
<evidence type="ECO:0000259" key="14">
    <source>
        <dbReference type="Pfam" id="PF02355"/>
    </source>
</evidence>
<keyword evidence="7 12" id="KW-0811">Translocation</keyword>
<keyword evidence="18" id="KW-1185">Reference proteome</keyword>
<dbReference type="Pfam" id="PF21760">
    <property type="entry name" value="SecD_1st"/>
    <property type="match status" value="1"/>
</dbReference>